<dbReference type="GO" id="GO:0006406">
    <property type="term" value="P:mRNA export from nucleus"/>
    <property type="evidence" value="ECO:0007669"/>
    <property type="project" value="InterPro"/>
</dbReference>
<dbReference type="RefSeq" id="XP_005644945.1">
    <property type="nucleotide sequence ID" value="XM_005644888.1"/>
</dbReference>
<keyword evidence="2" id="KW-1185">Reference proteome</keyword>
<dbReference type="GO" id="GO:0003713">
    <property type="term" value="F:transcription coactivator activity"/>
    <property type="evidence" value="ECO:0007669"/>
    <property type="project" value="InterPro"/>
</dbReference>
<dbReference type="OrthoDB" id="6221744at2759"/>
<accession>I0YPT2</accession>
<dbReference type="Gene3D" id="1.10.246.140">
    <property type="match status" value="1"/>
</dbReference>
<dbReference type="AlphaFoldDB" id="I0YPT2"/>
<dbReference type="GO" id="GO:0005643">
    <property type="term" value="C:nuclear pore"/>
    <property type="evidence" value="ECO:0007669"/>
    <property type="project" value="InterPro"/>
</dbReference>
<gene>
    <name evidence="1" type="ORF">COCSUDRAFT_57549</name>
</gene>
<comment type="caution">
    <text evidence="1">The sequence shown here is derived from an EMBL/GenBank/DDBJ whole genome shotgun (WGS) entry which is preliminary data.</text>
</comment>
<reference evidence="1 2" key="1">
    <citation type="journal article" date="2012" name="Genome Biol.">
        <title>The genome of the polar eukaryotic microalga coccomyxa subellipsoidea reveals traits of cold adaptation.</title>
        <authorList>
            <person name="Blanc G."/>
            <person name="Agarkova I."/>
            <person name="Grimwood J."/>
            <person name="Kuo A."/>
            <person name="Brueggeman A."/>
            <person name="Dunigan D."/>
            <person name="Gurnon J."/>
            <person name="Ladunga I."/>
            <person name="Lindquist E."/>
            <person name="Lucas S."/>
            <person name="Pangilinan J."/>
            <person name="Proschold T."/>
            <person name="Salamov A."/>
            <person name="Schmutz J."/>
            <person name="Weeks D."/>
            <person name="Yamada T."/>
            <person name="Claverie J.M."/>
            <person name="Grigoriev I."/>
            <person name="Van Etten J."/>
            <person name="Lomsadze A."/>
            <person name="Borodovsky M."/>
        </authorList>
    </citation>
    <scope>NUCLEOTIDE SEQUENCE [LARGE SCALE GENOMIC DNA]</scope>
    <source>
        <strain evidence="1 2">C-169</strain>
    </source>
</reference>
<evidence type="ECO:0000313" key="1">
    <source>
        <dbReference type="EMBL" id="EIE20401.1"/>
    </source>
</evidence>
<name>I0YPT2_COCSC</name>
<dbReference type="InterPro" id="IPR038212">
    <property type="entry name" value="TF_EnY2_sf"/>
</dbReference>
<dbReference type="Pfam" id="PF10163">
    <property type="entry name" value="EnY2"/>
    <property type="match status" value="1"/>
</dbReference>
<dbReference type="STRING" id="574566.I0YPT2"/>
<proteinExistence type="predicted"/>
<dbReference type="KEGG" id="csl:COCSUDRAFT_57549"/>
<dbReference type="Proteomes" id="UP000007264">
    <property type="component" value="Unassembled WGS sequence"/>
</dbReference>
<dbReference type="GeneID" id="17038377"/>
<dbReference type="GO" id="GO:0000124">
    <property type="term" value="C:SAGA complex"/>
    <property type="evidence" value="ECO:0007669"/>
    <property type="project" value="InterPro"/>
</dbReference>
<sequence length="73" mass="8248">MCHRLKQLLWDRLEECGWRDEVEAHAREIMLAEGNANLAVSDLVKALRPRGRAAVPDDVKAELLAKLRAEIVS</sequence>
<dbReference type="InterPro" id="IPR018783">
    <property type="entry name" value="TF_ENY2"/>
</dbReference>
<evidence type="ECO:0008006" key="3">
    <source>
        <dbReference type="Google" id="ProtNLM"/>
    </source>
</evidence>
<dbReference type="eggNOG" id="KOG4479">
    <property type="taxonomic scope" value="Eukaryota"/>
</dbReference>
<dbReference type="EMBL" id="AGSI01000015">
    <property type="protein sequence ID" value="EIE20401.1"/>
    <property type="molecule type" value="Genomic_DNA"/>
</dbReference>
<evidence type="ECO:0000313" key="2">
    <source>
        <dbReference type="Proteomes" id="UP000007264"/>
    </source>
</evidence>
<dbReference type="PANTHER" id="PTHR12514">
    <property type="entry name" value="ENHANCER OF YELLOW 2 TRANSCRIPTION FACTOR"/>
    <property type="match status" value="1"/>
</dbReference>
<protein>
    <recommendedName>
        <fullName evidence="3">Transcription and mRNA export factor ENY2</fullName>
    </recommendedName>
</protein>
<organism evidence="1 2">
    <name type="scientific">Coccomyxa subellipsoidea (strain C-169)</name>
    <name type="common">Green microalga</name>
    <dbReference type="NCBI Taxonomy" id="574566"/>
    <lineage>
        <taxon>Eukaryota</taxon>
        <taxon>Viridiplantae</taxon>
        <taxon>Chlorophyta</taxon>
        <taxon>core chlorophytes</taxon>
        <taxon>Trebouxiophyceae</taxon>
        <taxon>Trebouxiophyceae incertae sedis</taxon>
        <taxon>Coccomyxaceae</taxon>
        <taxon>Coccomyxa</taxon>
        <taxon>Coccomyxa subellipsoidea</taxon>
    </lineage>
</organism>